<proteinExistence type="predicted"/>
<keyword evidence="2" id="KW-1133">Transmembrane helix</keyword>
<dbReference type="EMBL" id="MELI01000001">
    <property type="protein sequence ID" value="OFW36074.1"/>
    <property type="molecule type" value="Genomic_DNA"/>
</dbReference>
<evidence type="ECO:0000256" key="1">
    <source>
        <dbReference type="SAM" id="MobiDB-lite"/>
    </source>
</evidence>
<feature type="compositionally biased region" description="Basic and acidic residues" evidence="1">
    <location>
        <begin position="173"/>
        <end position="182"/>
    </location>
</feature>
<gene>
    <name evidence="3" type="ORF">A2074_00315</name>
</gene>
<feature type="compositionally biased region" description="Polar residues" evidence="1">
    <location>
        <begin position="86"/>
        <end position="103"/>
    </location>
</feature>
<feature type="compositionally biased region" description="Acidic residues" evidence="1">
    <location>
        <begin position="1"/>
        <end position="10"/>
    </location>
</feature>
<comment type="caution">
    <text evidence="3">The sequence shown here is derived from an EMBL/GenBank/DDBJ whole genome shotgun (WGS) entry which is preliminary data.</text>
</comment>
<dbReference type="Proteomes" id="UP000178086">
    <property type="component" value="Unassembled WGS sequence"/>
</dbReference>
<accession>A0A1F2UT43</accession>
<evidence type="ECO:0000313" key="3">
    <source>
        <dbReference type="EMBL" id="OFW36074.1"/>
    </source>
</evidence>
<organism evidence="3 4">
    <name type="scientific">Candidatus Aquicultor primus</name>
    <dbReference type="NCBI Taxonomy" id="1797195"/>
    <lineage>
        <taxon>Bacteria</taxon>
        <taxon>Bacillati</taxon>
        <taxon>Actinomycetota</taxon>
        <taxon>Candidatus Aquicultoria</taxon>
        <taxon>Candidatus Aquicultorales</taxon>
        <taxon>Candidatus Aquicultoraceae</taxon>
        <taxon>Candidatus Aquicultor</taxon>
    </lineage>
</organism>
<keyword evidence="2" id="KW-0812">Transmembrane</keyword>
<protein>
    <submittedName>
        <fullName evidence="3">Uncharacterized protein</fullName>
    </submittedName>
</protein>
<feature type="transmembrane region" description="Helical" evidence="2">
    <location>
        <begin position="58"/>
        <end position="80"/>
    </location>
</feature>
<evidence type="ECO:0000256" key="2">
    <source>
        <dbReference type="SAM" id="Phobius"/>
    </source>
</evidence>
<feature type="region of interest" description="Disordered" evidence="1">
    <location>
        <begin position="1"/>
        <end position="46"/>
    </location>
</feature>
<keyword evidence="2" id="KW-0472">Membrane</keyword>
<dbReference type="AlphaFoldDB" id="A0A1F2UT43"/>
<sequence length="182" mass="18335">MGDDFFEEQPVEAPSAKKTPQKKSGSAKKAQPGKATGKGGGAQDKPAVEAGIPQSVDLVWTVAFVVVAFVVGFFVGRIFMPETTASPALSDTFNTAPSVQGEQSAPALTEEQAQQGVPQGHPSLGGETTQSGGAPAAPDGFMPPGSEGGMGDLKSDVPAAGDVTGEGQSVEVPPDKKDGSPQ</sequence>
<reference evidence="3 4" key="1">
    <citation type="journal article" date="2016" name="Nat. Commun.">
        <title>Thousands of microbial genomes shed light on interconnected biogeochemical processes in an aquifer system.</title>
        <authorList>
            <person name="Anantharaman K."/>
            <person name="Brown C.T."/>
            <person name="Hug L.A."/>
            <person name="Sharon I."/>
            <person name="Castelle C.J."/>
            <person name="Probst A.J."/>
            <person name="Thomas B.C."/>
            <person name="Singh A."/>
            <person name="Wilkins M.J."/>
            <person name="Karaoz U."/>
            <person name="Brodie E.L."/>
            <person name="Williams K.H."/>
            <person name="Hubbard S.S."/>
            <person name="Banfield J.F."/>
        </authorList>
    </citation>
    <scope>NUCLEOTIDE SEQUENCE [LARGE SCALE GENOMIC DNA]</scope>
</reference>
<evidence type="ECO:0000313" key="4">
    <source>
        <dbReference type="Proteomes" id="UP000178086"/>
    </source>
</evidence>
<name>A0A1F2UT43_9ACTN</name>
<feature type="region of interest" description="Disordered" evidence="1">
    <location>
        <begin position="86"/>
        <end position="182"/>
    </location>
</feature>